<dbReference type="EMBL" id="BARU01046877">
    <property type="protein sequence ID" value="GAH94350.1"/>
    <property type="molecule type" value="Genomic_DNA"/>
</dbReference>
<name>X1KL82_9ZZZZ</name>
<protein>
    <submittedName>
        <fullName evidence="1">Uncharacterized protein</fullName>
    </submittedName>
</protein>
<comment type="caution">
    <text evidence="1">The sequence shown here is derived from an EMBL/GenBank/DDBJ whole genome shotgun (WGS) entry which is preliminary data.</text>
</comment>
<evidence type="ECO:0000313" key="1">
    <source>
        <dbReference type="EMBL" id="GAH94350.1"/>
    </source>
</evidence>
<gene>
    <name evidence="1" type="ORF">S03H2_70504</name>
</gene>
<sequence length="67" mass="7855">MTTRSTRNKLRHQAEKVMNDLDRCQGHLRYLSELSGGESPYIEKHMPDIVLMVDVLKKIIKQFREGL</sequence>
<accession>X1KL82</accession>
<reference evidence="1" key="1">
    <citation type="journal article" date="2014" name="Front. Microbiol.">
        <title>High frequency of phylogenetically diverse reductive dehalogenase-homologous genes in deep subseafloor sedimentary metagenomes.</title>
        <authorList>
            <person name="Kawai M."/>
            <person name="Futagami T."/>
            <person name="Toyoda A."/>
            <person name="Takaki Y."/>
            <person name="Nishi S."/>
            <person name="Hori S."/>
            <person name="Arai W."/>
            <person name="Tsubouchi T."/>
            <person name="Morono Y."/>
            <person name="Uchiyama I."/>
            <person name="Ito T."/>
            <person name="Fujiyama A."/>
            <person name="Inagaki F."/>
            <person name="Takami H."/>
        </authorList>
    </citation>
    <scope>NUCLEOTIDE SEQUENCE</scope>
    <source>
        <strain evidence="1">Expedition CK06-06</strain>
    </source>
</reference>
<dbReference type="AlphaFoldDB" id="X1KL82"/>
<organism evidence="1">
    <name type="scientific">marine sediment metagenome</name>
    <dbReference type="NCBI Taxonomy" id="412755"/>
    <lineage>
        <taxon>unclassified sequences</taxon>
        <taxon>metagenomes</taxon>
        <taxon>ecological metagenomes</taxon>
    </lineage>
</organism>
<proteinExistence type="predicted"/>